<dbReference type="Pfam" id="PF15631">
    <property type="entry name" value="Imm-NTF2-2"/>
    <property type="match status" value="1"/>
</dbReference>
<organism evidence="3 4">
    <name type="scientific">Flavobacterium chilense</name>
    <dbReference type="NCBI Taxonomy" id="946677"/>
    <lineage>
        <taxon>Bacteria</taxon>
        <taxon>Pseudomonadati</taxon>
        <taxon>Bacteroidota</taxon>
        <taxon>Flavobacteriia</taxon>
        <taxon>Flavobacteriales</taxon>
        <taxon>Flavobacteriaceae</taxon>
        <taxon>Flavobacterium</taxon>
    </lineage>
</organism>
<protein>
    <submittedName>
        <fullName evidence="3">NTF2 fold immunity protein</fullName>
    </submittedName>
</protein>
<dbReference type="Proteomes" id="UP000184028">
    <property type="component" value="Unassembled WGS sequence"/>
</dbReference>
<feature type="domain" description="NTF2 fold" evidence="2">
    <location>
        <begin position="63"/>
        <end position="129"/>
    </location>
</feature>
<feature type="signal peptide" evidence="1">
    <location>
        <begin position="1"/>
        <end position="26"/>
    </location>
</feature>
<evidence type="ECO:0000259" key="2">
    <source>
        <dbReference type="Pfam" id="PF15631"/>
    </source>
</evidence>
<reference evidence="4" key="1">
    <citation type="submission" date="2016-11" db="EMBL/GenBank/DDBJ databases">
        <authorList>
            <person name="Varghese N."/>
            <person name="Submissions S."/>
        </authorList>
    </citation>
    <scope>NUCLEOTIDE SEQUENCE [LARGE SCALE GENOMIC DNA]</scope>
    <source>
        <strain evidence="4">DSM 24724</strain>
    </source>
</reference>
<evidence type="ECO:0000256" key="1">
    <source>
        <dbReference type="SAM" id="SignalP"/>
    </source>
</evidence>
<dbReference type="OrthoDB" id="886637at2"/>
<evidence type="ECO:0000313" key="3">
    <source>
        <dbReference type="EMBL" id="SHM49242.1"/>
    </source>
</evidence>
<feature type="chain" id="PRO_5012252299" evidence="1">
    <location>
        <begin position="27"/>
        <end position="129"/>
    </location>
</feature>
<proteinExistence type="predicted"/>
<keyword evidence="1" id="KW-0732">Signal</keyword>
<accession>A0A1M7J8D4</accession>
<name>A0A1M7J8D4_9FLAO</name>
<dbReference type="AlphaFoldDB" id="A0A1M7J8D4"/>
<dbReference type="RefSeq" id="WP_073075450.1">
    <property type="nucleotide sequence ID" value="NZ_FRBT01000006.1"/>
</dbReference>
<evidence type="ECO:0000313" key="4">
    <source>
        <dbReference type="Proteomes" id="UP000184028"/>
    </source>
</evidence>
<keyword evidence="4" id="KW-1185">Reference proteome</keyword>
<gene>
    <name evidence="3" type="ORF">SAMN05444484_106218</name>
</gene>
<sequence>MSKRKNQLKVLIVLVLILIFNCCSHAKPGGDNAEFELKDALKGDPSQDNVVDNKKLLIKNNETAIKIAEPILFGIYGEDQIEDQKPYEIHLIDNYYVINGTLMWGEQGGTFLIIIDGRNAKVLKITHYK</sequence>
<dbReference type="EMBL" id="FRBT01000006">
    <property type="protein sequence ID" value="SHM49242.1"/>
    <property type="molecule type" value="Genomic_DNA"/>
</dbReference>
<dbReference type="InterPro" id="IPR028921">
    <property type="entry name" value="NTF2_fold_dom"/>
</dbReference>